<dbReference type="AlphaFoldDB" id="A0A4Y9S3H0"/>
<keyword evidence="4" id="KW-1185">Reference proteome</keyword>
<dbReference type="Pfam" id="PF04235">
    <property type="entry name" value="DUF418"/>
    <property type="match status" value="1"/>
</dbReference>
<dbReference type="PANTHER" id="PTHR30590:SF2">
    <property type="entry name" value="INNER MEMBRANE PROTEIN"/>
    <property type="match status" value="1"/>
</dbReference>
<protein>
    <submittedName>
        <fullName evidence="3">DUF418 domain-containing protein</fullName>
    </submittedName>
</protein>
<organism evidence="3 4">
    <name type="scientific">Brevundimonas intermedia</name>
    <dbReference type="NCBI Taxonomy" id="74315"/>
    <lineage>
        <taxon>Bacteria</taxon>
        <taxon>Pseudomonadati</taxon>
        <taxon>Pseudomonadota</taxon>
        <taxon>Alphaproteobacteria</taxon>
        <taxon>Caulobacterales</taxon>
        <taxon>Caulobacteraceae</taxon>
        <taxon>Brevundimonas</taxon>
    </lineage>
</organism>
<dbReference type="InterPro" id="IPR007349">
    <property type="entry name" value="DUF418"/>
</dbReference>
<feature type="transmembrane region" description="Helical" evidence="1">
    <location>
        <begin position="372"/>
        <end position="392"/>
    </location>
</feature>
<accession>A0A4Y9S3H0</accession>
<keyword evidence="1" id="KW-0812">Transmembrane</keyword>
<feature type="transmembrane region" description="Helical" evidence="1">
    <location>
        <begin position="113"/>
        <end position="139"/>
    </location>
</feature>
<feature type="transmembrane region" description="Helical" evidence="1">
    <location>
        <begin position="298"/>
        <end position="319"/>
    </location>
</feature>
<feature type="transmembrane region" description="Helical" evidence="1">
    <location>
        <begin position="340"/>
        <end position="360"/>
    </location>
</feature>
<evidence type="ECO:0000313" key="3">
    <source>
        <dbReference type="EMBL" id="TFW14586.1"/>
    </source>
</evidence>
<dbReference type="OrthoDB" id="9807744at2"/>
<reference evidence="3 4" key="1">
    <citation type="submission" date="2019-03" db="EMBL/GenBank/DDBJ databases">
        <title>Draft genome of Brevundimonas sp. a heavy metal resistant soil bacteria.</title>
        <authorList>
            <person name="Soto J."/>
        </authorList>
    </citation>
    <scope>NUCLEOTIDE SEQUENCE [LARGE SCALE GENOMIC DNA]</scope>
    <source>
        <strain evidence="3 4">B-10</strain>
    </source>
</reference>
<comment type="caution">
    <text evidence="3">The sequence shown here is derived from an EMBL/GenBank/DDBJ whole genome shotgun (WGS) entry which is preliminary data.</text>
</comment>
<sequence>MTMDDNEADAAPMLSPVVATSRIASLDVMRGLAVLGILAVNVVSFALPFMVYEDASLSPFAVTGANAVARWTMDVFFHQKFITLFSMLFGASIFLVGGERGDPARGRLLRRRLFWLAIIALIHGLAFWYGDVLLLYAWSGLFVMLMRSMRAGTLIGVGLGVTLALGAMQALATWLMVAGPPAFTEAMSQGGPQYTAAMVADAIAAYRSGWVGAMGQNLQSWMFLQGASLTMFVFSTVALMMLGMGLFKSGFFSGRAPTWVYGALIAVGGAVLALLGVLEWTEAMAAPNTDPTRGLAGAVASFPIFVTLAYVSLIVLATTRGLTKRGLAWITAALRPVGQMAFTNYLTQTLIMTTIFYMPWGPRLFGQVDYVQMWGLVLGVWALQLVWSPLWLSRFSMGPLEWVWRCLTYGRRVPIQKPG</sequence>
<name>A0A4Y9S3H0_9CAUL</name>
<dbReference type="RefSeq" id="WP_135193968.1">
    <property type="nucleotide sequence ID" value="NZ_SPVH01000002.1"/>
</dbReference>
<keyword evidence="1" id="KW-0472">Membrane</keyword>
<dbReference type="Proteomes" id="UP000298216">
    <property type="component" value="Unassembled WGS sequence"/>
</dbReference>
<dbReference type="InterPro" id="IPR052529">
    <property type="entry name" value="Bact_Transport_Assoc"/>
</dbReference>
<feature type="transmembrane region" description="Helical" evidence="1">
    <location>
        <begin position="151"/>
        <end position="179"/>
    </location>
</feature>
<dbReference type="EMBL" id="SPVH01000002">
    <property type="protein sequence ID" value="TFW14586.1"/>
    <property type="molecule type" value="Genomic_DNA"/>
</dbReference>
<feature type="transmembrane region" description="Helical" evidence="1">
    <location>
        <begin position="81"/>
        <end position="101"/>
    </location>
</feature>
<gene>
    <name evidence="3" type="ORF">EGY25_05190</name>
</gene>
<evidence type="ECO:0000313" key="4">
    <source>
        <dbReference type="Proteomes" id="UP000298216"/>
    </source>
</evidence>
<proteinExistence type="predicted"/>
<feature type="transmembrane region" description="Helical" evidence="1">
    <location>
        <begin position="259"/>
        <end position="278"/>
    </location>
</feature>
<keyword evidence="1" id="KW-1133">Transmembrane helix</keyword>
<feature type="transmembrane region" description="Helical" evidence="1">
    <location>
        <begin position="32"/>
        <end position="52"/>
    </location>
</feature>
<dbReference type="PANTHER" id="PTHR30590">
    <property type="entry name" value="INNER MEMBRANE PROTEIN"/>
    <property type="match status" value="1"/>
</dbReference>
<feature type="transmembrane region" description="Helical" evidence="1">
    <location>
        <begin position="222"/>
        <end position="247"/>
    </location>
</feature>
<evidence type="ECO:0000259" key="2">
    <source>
        <dbReference type="Pfam" id="PF04235"/>
    </source>
</evidence>
<feature type="domain" description="DUF418" evidence="2">
    <location>
        <begin position="246"/>
        <end position="410"/>
    </location>
</feature>
<evidence type="ECO:0000256" key="1">
    <source>
        <dbReference type="SAM" id="Phobius"/>
    </source>
</evidence>